<sequence length="161" mass="18315">MYIAAPVTSGSPTESERSSSVQAGKLKQFYSGEKFKAGHFNLGSHAPSLLPVAQGIAVVHYHSRSFEDNVQLATQTLLGHGYVKATDSKEEMIEKLKKLDERPSCRRNSCHEIPIVLDALTKYEETQQKFYEHFKVWPTNLVGFREHLRKIFAKYPYIVID</sequence>
<accession>A0A4D9D069</accession>
<evidence type="ECO:0000256" key="1">
    <source>
        <dbReference type="SAM" id="MobiDB-lite"/>
    </source>
</evidence>
<reference evidence="2 3" key="1">
    <citation type="submission" date="2019-01" db="EMBL/GenBank/DDBJ databases">
        <title>Nuclear Genome Assembly of the Microalgal Biofuel strain Nannochloropsis salina CCMP1776.</title>
        <authorList>
            <person name="Hovde B."/>
        </authorList>
    </citation>
    <scope>NUCLEOTIDE SEQUENCE [LARGE SCALE GENOMIC DNA]</scope>
    <source>
        <strain evidence="2 3">CCMP1776</strain>
    </source>
</reference>
<organism evidence="2 3">
    <name type="scientific">Nannochloropsis salina CCMP1776</name>
    <dbReference type="NCBI Taxonomy" id="1027361"/>
    <lineage>
        <taxon>Eukaryota</taxon>
        <taxon>Sar</taxon>
        <taxon>Stramenopiles</taxon>
        <taxon>Ochrophyta</taxon>
        <taxon>Eustigmatophyceae</taxon>
        <taxon>Eustigmatales</taxon>
        <taxon>Monodopsidaceae</taxon>
        <taxon>Microchloropsis</taxon>
        <taxon>Microchloropsis salina</taxon>
    </lineage>
</organism>
<gene>
    <name evidence="2" type="ORF">NSK_005684</name>
</gene>
<dbReference type="AlphaFoldDB" id="A0A4D9D069"/>
<protein>
    <submittedName>
        <fullName evidence="2">Uncharacterized protein</fullName>
    </submittedName>
</protein>
<dbReference type="OrthoDB" id="6083607at2759"/>
<name>A0A4D9D069_9STRA</name>
<evidence type="ECO:0000313" key="3">
    <source>
        <dbReference type="Proteomes" id="UP000355283"/>
    </source>
</evidence>
<keyword evidence="3" id="KW-1185">Reference proteome</keyword>
<proteinExistence type="predicted"/>
<comment type="caution">
    <text evidence="2">The sequence shown here is derived from an EMBL/GenBank/DDBJ whole genome shotgun (WGS) entry which is preliminary data.</text>
</comment>
<evidence type="ECO:0000313" key="2">
    <source>
        <dbReference type="EMBL" id="TFJ82995.1"/>
    </source>
</evidence>
<dbReference type="EMBL" id="SDOX01000080">
    <property type="protein sequence ID" value="TFJ82995.1"/>
    <property type="molecule type" value="Genomic_DNA"/>
</dbReference>
<dbReference type="Proteomes" id="UP000355283">
    <property type="component" value="Unassembled WGS sequence"/>
</dbReference>
<feature type="region of interest" description="Disordered" evidence="1">
    <location>
        <begin position="1"/>
        <end position="22"/>
    </location>
</feature>